<protein>
    <submittedName>
        <fullName evidence="1">DUF4291 domain-containing protein</fullName>
    </submittedName>
</protein>
<reference evidence="1 2" key="1">
    <citation type="submission" date="2020-04" db="EMBL/GenBank/DDBJ databases">
        <title>MicrobeNet Type strains.</title>
        <authorList>
            <person name="Nicholson A.C."/>
        </authorList>
    </citation>
    <scope>NUCLEOTIDE SEQUENCE [LARGE SCALE GENOMIC DNA]</scope>
    <source>
        <strain evidence="1 2">DSM 44956</strain>
    </source>
</reference>
<dbReference type="PANTHER" id="PTHR38567:SF1">
    <property type="entry name" value="DUF4291 DOMAIN-CONTAINING PROTEIN"/>
    <property type="match status" value="1"/>
</dbReference>
<dbReference type="AlphaFoldDB" id="A0A7X6L896"/>
<dbReference type="Pfam" id="PF14124">
    <property type="entry name" value="DUF4291"/>
    <property type="match status" value="1"/>
</dbReference>
<evidence type="ECO:0000313" key="1">
    <source>
        <dbReference type="EMBL" id="NKY29701.1"/>
    </source>
</evidence>
<dbReference type="Proteomes" id="UP000540698">
    <property type="component" value="Unassembled WGS sequence"/>
</dbReference>
<keyword evidence="2" id="KW-1185">Reference proteome</keyword>
<gene>
    <name evidence="1" type="ORF">HGB38_26330</name>
</gene>
<evidence type="ECO:0000313" key="2">
    <source>
        <dbReference type="Proteomes" id="UP000540698"/>
    </source>
</evidence>
<dbReference type="InterPro" id="IPR025633">
    <property type="entry name" value="DUF4291"/>
</dbReference>
<organism evidence="1 2">
    <name type="scientific">Nocardia gamkensis</name>
    <dbReference type="NCBI Taxonomy" id="352869"/>
    <lineage>
        <taxon>Bacteria</taxon>
        <taxon>Bacillati</taxon>
        <taxon>Actinomycetota</taxon>
        <taxon>Actinomycetes</taxon>
        <taxon>Mycobacteriales</taxon>
        <taxon>Nocardiaceae</taxon>
        <taxon>Nocardia</taxon>
    </lineage>
</organism>
<proteinExistence type="predicted"/>
<name>A0A7X6L896_9NOCA</name>
<comment type="caution">
    <text evidence="1">The sequence shown here is derived from an EMBL/GenBank/DDBJ whole genome shotgun (WGS) entry which is preliminary data.</text>
</comment>
<dbReference type="PANTHER" id="PTHR38567">
    <property type="entry name" value="DUF4291 DOMAIN-CONTAINING PROTEIN"/>
    <property type="match status" value="1"/>
</dbReference>
<sequence length="91" mass="9925">MRADEPPRRIRAVYDENTIGVDQSSAPEIAGIAVEHYLDRWITGIRDVTEEARQVRRMVAAGELEAAARALPEERPYPLPAAVAAIIGASS</sequence>
<dbReference type="RefSeq" id="WP_062977442.1">
    <property type="nucleotide sequence ID" value="NZ_JAAXOS010000014.1"/>
</dbReference>
<accession>A0A7X6L896</accession>
<dbReference type="EMBL" id="JAAXOS010000014">
    <property type="protein sequence ID" value="NKY29701.1"/>
    <property type="molecule type" value="Genomic_DNA"/>
</dbReference>